<dbReference type="eggNOG" id="COG1132">
    <property type="taxonomic scope" value="Bacteria"/>
</dbReference>
<dbReference type="InterPro" id="IPR027417">
    <property type="entry name" value="P-loop_NTPase"/>
</dbReference>
<organism evidence="14 15">
    <name type="scientific">Frankia alni (strain DSM 45986 / CECT 9034 / ACN14a)</name>
    <dbReference type="NCBI Taxonomy" id="326424"/>
    <lineage>
        <taxon>Bacteria</taxon>
        <taxon>Bacillati</taxon>
        <taxon>Actinomycetota</taxon>
        <taxon>Actinomycetes</taxon>
        <taxon>Frankiales</taxon>
        <taxon>Frankiaceae</taxon>
        <taxon>Frankia</taxon>
    </lineage>
</organism>
<evidence type="ECO:0000256" key="7">
    <source>
        <dbReference type="ARBA" id="ARBA00022989"/>
    </source>
</evidence>
<dbReference type="GO" id="GO:0005524">
    <property type="term" value="F:ATP binding"/>
    <property type="evidence" value="ECO:0007669"/>
    <property type="project" value="UniProtKB-KW"/>
</dbReference>
<feature type="domain" description="ABC transporter" evidence="12">
    <location>
        <begin position="330"/>
        <end position="564"/>
    </location>
</feature>
<feature type="transmembrane region" description="Helical" evidence="11">
    <location>
        <begin position="935"/>
        <end position="956"/>
    </location>
</feature>
<proteinExistence type="inferred from homology"/>
<feature type="transmembrane region" description="Helical" evidence="11">
    <location>
        <begin position="152"/>
        <end position="169"/>
    </location>
</feature>
<dbReference type="Proteomes" id="UP000000657">
    <property type="component" value="Chromosome"/>
</dbReference>
<dbReference type="FunFam" id="3.40.50.300:FF:000299">
    <property type="entry name" value="ABC transporter ATP-binding protein/permease"/>
    <property type="match status" value="2"/>
</dbReference>
<dbReference type="CDD" id="cd18543">
    <property type="entry name" value="ABC_6TM_Rv0194_D1_like"/>
    <property type="match status" value="1"/>
</dbReference>
<feature type="transmembrane region" description="Helical" evidence="11">
    <location>
        <begin position="714"/>
        <end position="735"/>
    </location>
</feature>
<feature type="compositionally biased region" description="Gly residues" evidence="10">
    <location>
        <begin position="597"/>
        <end position="608"/>
    </location>
</feature>
<keyword evidence="14" id="KW-0378">Hydrolase</keyword>
<evidence type="ECO:0000256" key="2">
    <source>
        <dbReference type="ARBA" id="ARBA00022448"/>
    </source>
</evidence>
<evidence type="ECO:0000256" key="3">
    <source>
        <dbReference type="ARBA" id="ARBA00022475"/>
    </source>
</evidence>
<feature type="compositionally biased region" description="Gly residues" evidence="10">
    <location>
        <begin position="629"/>
        <end position="646"/>
    </location>
</feature>
<sequence>MRRLGRQVLVYRRNVILAFGAALLGTLVTAAVPLVERQVIDNVVVTHRHSLTPYLVVLLAAGVAIFATAFVRRYVGGRLSLDVQYDLRDEVFSTIERLDGARQDQVQTGQVVSRAISDVGAIQGLLSYLPMVVGNLVLFIASLVAMAWLSPLLTLIALAMGPALFLLGLRARKTVFPATWAAQQQAGEVAGAVEEAVAGVRVVKGFGQEDRELGRLAGHARTLFALRMRAVRITSRFGAAMQAVPALGQVAVLALGGWLALTDRITLGTFLAFSTYLGALIGPTRTLAGLLTVGQQAKASTVRIFEIIDSHPAITDAPDATVLDTARGLIELDGVTFGYLPSRPVLRDISLRISPGETVALVGTSGSGKSTISQLLPRFYDPQGGTVRLDGHDVRTLTLASLRDQIGVVFEDSFLFSDTVRANISYGRPDATDDQIVAAARAAQADGFIRDLPNGYNTVVGEQGLTLSGGQRQRVALARALLTDPRVLLLDDATSAIDARIEAEIHATLREVMRGRTTLLIAHRRSTLHLADRIAVLDAGRIVDIGTEDELAVRSPLFRRLLAGPGDTLAEDAEDIEDIESGQKEQLVPPPGSVVTGAGGRPPSGGAFGAARSGPPSGAVPSGAVPSGSGLGGVPSGRGFGSVPGGRGFGGGRSGRVLSGGGAFGDVPATPELLARVDALPPARDDPQVDQAAAAAPDPDFTLRRLLSWVRVPLVVGLLLVALDAVAGLAVPALVRHAVDAGVSAQARGVLFATAGVALAVTLADWLVQIWQTRVTGRMGERLLYVLRVKTFAQLQRLGLDYYERELAGRIMTRMTTDVDALSTFLQTGLVTAIVSLLSFFGVLIALLLLDAQLALVVIAVLPVLIGVTVVFRRRSSVAYTESRERVSAVNASLQENLTGLRVAQAFGREQVNQERFRGLADSYRRSRMRAQRMIALYFPFVEFLSRVAGALVLGIGAHLAVHGSLSAGALLAFLLYVNLFFSPVQQLSQVFDGYQQAMVGLRRLSDLLRTPTSTPPDEHPRPVGRLSGEVVLDDVHFAYTIADGRAANAVDGVSLRIAPGETVAFVGETGAGKSTVVKLIARYYDVTGGAIRIDGVDVREFDLSAYRRRLGVVPQEPFVFSGSIRDAIAYARPDAADDEVRAAARAVGADTFIDALPDGYDHAVGERGRGLSAGQRQLLALARAELADPDILLFDEATAALDLATEAAVTAAAEAVTTRRTTIVIAHRLTTAARADRVVVMADGRVAEQGTHADLVHAGGPYSRLWAAFTADTEPADPEPPGDPEPPADPEPPGKAEAPGGAGPSGGDHQVGEAPEESGLADHSVMS</sequence>
<feature type="transmembrane region" description="Helical" evidence="11">
    <location>
        <begin position="237"/>
        <end position="259"/>
    </location>
</feature>
<dbReference type="SUPFAM" id="SSF90123">
    <property type="entry name" value="ABC transporter transmembrane region"/>
    <property type="match status" value="2"/>
</dbReference>
<keyword evidence="7 11" id="KW-1133">Transmembrane helix</keyword>
<feature type="region of interest" description="Disordered" evidence="10">
    <location>
        <begin position="580"/>
        <end position="646"/>
    </location>
</feature>
<dbReference type="Gene3D" id="3.40.50.300">
    <property type="entry name" value="P-loop containing nucleotide triphosphate hydrolases"/>
    <property type="match status" value="2"/>
</dbReference>
<dbReference type="RefSeq" id="WP_011602925.1">
    <property type="nucleotide sequence ID" value="NC_008278.1"/>
</dbReference>
<feature type="domain" description="ABC transmembrane type-1" evidence="13">
    <location>
        <begin position="16"/>
        <end position="296"/>
    </location>
</feature>
<dbReference type="PANTHER" id="PTHR43394:SF1">
    <property type="entry name" value="ATP-BINDING CASSETTE SUB-FAMILY B MEMBER 10, MITOCHONDRIAL"/>
    <property type="match status" value="1"/>
</dbReference>
<feature type="compositionally biased region" description="Low complexity" evidence="10">
    <location>
        <begin position="609"/>
        <end position="628"/>
    </location>
</feature>
<dbReference type="Pfam" id="PF00664">
    <property type="entry name" value="ABC_membrane"/>
    <property type="match status" value="2"/>
</dbReference>
<gene>
    <name evidence="14" type="ordered locus">FRAAL1741</name>
</gene>
<dbReference type="GO" id="GO:0005886">
    <property type="term" value="C:plasma membrane"/>
    <property type="evidence" value="ECO:0007669"/>
    <property type="project" value="UniProtKB-SubCell"/>
</dbReference>
<dbReference type="GO" id="GO:0016887">
    <property type="term" value="F:ATP hydrolysis activity"/>
    <property type="evidence" value="ECO:0007669"/>
    <property type="project" value="InterPro"/>
</dbReference>
<evidence type="ECO:0000313" key="15">
    <source>
        <dbReference type="Proteomes" id="UP000000657"/>
    </source>
</evidence>
<dbReference type="Pfam" id="PF00005">
    <property type="entry name" value="ABC_tran"/>
    <property type="match status" value="2"/>
</dbReference>
<evidence type="ECO:0000256" key="6">
    <source>
        <dbReference type="ARBA" id="ARBA00022840"/>
    </source>
</evidence>
<dbReference type="InterPro" id="IPR011527">
    <property type="entry name" value="ABC1_TM_dom"/>
</dbReference>
<keyword evidence="15" id="KW-1185">Reference proteome</keyword>
<dbReference type="PANTHER" id="PTHR43394">
    <property type="entry name" value="ATP-DEPENDENT PERMEASE MDL1, MITOCHONDRIAL"/>
    <property type="match status" value="1"/>
</dbReference>
<feature type="transmembrane region" description="Helical" evidence="11">
    <location>
        <begin position="747"/>
        <end position="768"/>
    </location>
</feature>
<evidence type="ECO:0000259" key="12">
    <source>
        <dbReference type="PROSITE" id="PS50893"/>
    </source>
</evidence>
<evidence type="ECO:0000313" key="14">
    <source>
        <dbReference type="EMBL" id="CAJ60393.1"/>
    </source>
</evidence>
<keyword evidence="3" id="KW-1003">Cell membrane</keyword>
<evidence type="ECO:0000256" key="11">
    <source>
        <dbReference type="SAM" id="Phobius"/>
    </source>
</evidence>
<dbReference type="InterPro" id="IPR017871">
    <property type="entry name" value="ABC_transporter-like_CS"/>
</dbReference>
<dbReference type="KEGG" id="fal:FRAAL1741"/>
<feature type="transmembrane region" description="Helical" evidence="11">
    <location>
        <begin position="125"/>
        <end position="146"/>
    </location>
</feature>
<feature type="domain" description="ABC transporter" evidence="12">
    <location>
        <begin position="1031"/>
        <end position="1269"/>
    </location>
</feature>
<dbReference type="PROSITE" id="PS50893">
    <property type="entry name" value="ABC_TRANSPORTER_2"/>
    <property type="match status" value="2"/>
</dbReference>
<dbReference type="SUPFAM" id="SSF52540">
    <property type="entry name" value="P-loop containing nucleoside triphosphate hydrolases"/>
    <property type="match status" value="2"/>
</dbReference>
<keyword evidence="2" id="KW-0813">Transport</keyword>
<feature type="transmembrane region" description="Helical" evidence="11">
    <location>
        <begin position="962"/>
        <end position="982"/>
    </location>
</feature>
<comment type="subcellular location">
    <subcellularLocation>
        <location evidence="1">Cell membrane</location>
        <topology evidence="1">Multi-pass membrane protein</topology>
    </subcellularLocation>
</comment>
<dbReference type="EMBL" id="CT573213">
    <property type="protein sequence ID" value="CAJ60393.1"/>
    <property type="molecule type" value="Genomic_DNA"/>
</dbReference>
<feature type="transmembrane region" description="Helical" evidence="11">
    <location>
        <begin position="854"/>
        <end position="872"/>
    </location>
</feature>
<feature type="transmembrane region" description="Helical" evidence="11">
    <location>
        <begin position="265"/>
        <end position="282"/>
    </location>
</feature>
<keyword evidence="6 14" id="KW-0067">ATP-binding</keyword>
<keyword evidence="4 11" id="KW-0812">Transmembrane</keyword>
<dbReference type="InterPro" id="IPR039421">
    <property type="entry name" value="Type_1_exporter"/>
</dbReference>
<dbReference type="GO" id="GO:0015421">
    <property type="term" value="F:ABC-type oligopeptide transporter activity"/>
    <property type="evidence" value="ECO:0007669"/>
    <property type="project" value="TreeGrafter"/>
</dbReference>
<evidence type="ECO:0000256" key="4">
    <source>
        <dbReference type="ARBA" id="ARBA00022692"/>
    </source>
</evidence>
<name>Q0RPY5_FRAAA</name>
<dbReference type="Gene3D" id="1.20.1560.10">
    <property type="entry name" value="ABC transporter type 1, transmembrane domain"/>
    <property type="match status" value="2"/>
</dbReference>
<evidence type="ECO:0000256" key="9">
    <source>
        <dbReference type="ARBA" id="ARBA00061644"/>
    </source>
</evidence>
<accession>Q0RPY5</accession>
<keyword evidence="8 11" id="KW-0472">Membrane</keyword>
<evidence type="ECO:0000259" key="13">
    <source>
        <dbReference type="PROSITE" id="PS50929"/>
    </source>
</evidence>
<feature type="transmembrane region" description="Helical" evidence="11">
    <location>
        <begin position="824"/>
        <end position="848"/>
    </location>
</feature>
<dbReference type="CDD" id="cd18546">
    <property type="entry name" value="ABC_6TM_Rv0194_D2_like"/>
    <property type="match status" value="1"/>
</dbReference>
<feature type="transmembrane region" description="Helical" evidence="11">
    <location>
        <begin position="54"/>
        <end position="71"/>
    </location>
</feature>
<dbReference type="InterPro" id="IPR003439">
    <property type="entry name" value="ABC_transporter-like_ATP-bd"/>
</dbReference>
<dbReference type="InterPro" id="IPR003593">
    <property type="entry name" value="AAA+_ATPase"/>
</dbReference>
<reference evidence="14 15" key="1">
    <citation type="journal article" date="2007" name="Genome Res.">
        <title>Genome characteristics of facultatively symbiotic Frankia sp. strains reflect host range and host plant biogeography.</title>
        <authorList>
            <person name="Normand P."/>
            <person name="Lapierre P."/>
            <person name="Tisa L.S."/>
            <person name="Gogarten J.P."/>
            <person name="Alloisio N."/>
            <person name="Bagnarol E."/>
            <person name="Bassi C.A."/>
            <person name="Berry A.M."/>
            <person name="Bickhart D.M."/>
            <person name="Choisne N."/>
            <person name="Couloux A."/>
            <person name="Cournoyer B."/>
            <person name="Cruveiller S."/>
            <person name="Daubin V."/>
            <person name="Demange N."/>
            <person name="Francino M.P."/>
            <person name="Goltsman E."/>
            <person name="Huang Y."/>
            <person name="Kopp O.R."/>
            <person name="Labarre L."/>
            <person name="Lapidus A."/>
            <person name="Lavire C."/>
            <person name="Marechal J."/>
            <person name="Martinez M."/>
            <person name="Mastronunzio J.E."/>
            <person name="Mullin B.C."/>
            <person name="Niemann J."/>
            <person name="Pujic P."/>
            <person name="Rawnsley T."/>
            <person name="Rouy Z."/>
            <person name="Schenowitz C."/>
            <person name="Sellstedt A."/>
            <person name="Tavares F."/>
            <person name="Tomkins J.P."/>
            <person name="Vallenet D."/>
            <person name="Valverde C."/>
            <person name="Wall L.G."/>
            <person name="Wang Y."/>
            <person name="Medigue C."/>
            <person name="Benson D.R."/>
        </authorList>
    </citation>
    <scope>NUCLEOTIDE SEQUENCE [LARGE SCALE GENOMIC DNA]</scope>
    <source>
        <strain evidence="15">DSM 45986 / CECT 9034 / ACN14a</strain>
    </source>
</reference>
<dbReference type="HOGENOM" id="CLU_000604_17_6_11"/>
<dbReference type="PROSITE" id="PS00211">
    <property type="entry name" value="ABC_TRANSPORTER_1"/>
    <property type="match status" value="1"/>
</dbReference>
<protein>
    <submittedName>
        <fullName evidence="14">ABC transporter ATP-binding protein</fullName>
        <ecNumber evidence="14">3.6.3.-</ecNumber>
    </submittedName>
</protein>
<dbReference type="SMART" id="SM00382">
    <property type="entry name" value="AAA"/>
    <property type="match status" value="2"/>
</dbReference>
<feature type="region of interest" description="Disordered" evidence="10">
    <location>
        <begin position="1273"/>
        <end position="1328"/>
    </location>
</feature>
<evidence type="ECO:0000256" key="10">
    <source>
        <dbReference type="SAM" id="MobiDB-lite"/>
    </source>
</evidence>
<dbReference type="InterPro" id="IPR036640">
    <property type="entry name" value="ABC1_TM_sf"/>
</dbReference>
<evidence type="ECO:0000256" key="8">
    <source>
        <dbReference type="ARBA" id="ARBA00023136"/>
    </source>
</evidence>
<dbReference type="STRING" id="326424.FRAAL1741"/>
<dbReference type="EC" id="3.6.3.-" evidence="14"/>
<evidence type="ECO:0000256" key="1">
    <source>
        <dbReference type="ARBA" id="ARBA00004651"/>
    </source>
</evidence>
<comment type="similarity">
    <text evidence="9">Belongs to the ABC transporter superfamily. Lipid exporter (TC 3.A.1.106) family.</text>
</comment>
<feature type="domain" description="ABC transmembrane type-1" evidence="13">
    <location>
        <begin position="715"/>
        <end position="997"/>
    </location>
</feature>
<dbReference type="PROSITE" id="PS50929">
    <property type="entry name" value="ABC_TM1F"/>
    <property type="match status" value="2"/>
</dbReference>
<feature type="compositionally biased region" description="Acidic residues" evidence="10">
    <location>
        <begin position="1275"/>
        <end position="1289"/>
    </location>
</feature>
<keyword evidence="5" id="KW-0547">Nucleotide-binding</keyword>
<evidence type="ECO:0000256" key="5">
    <source>
        <dbReference type="ARBA" id="ARBA00022741"/>
    </source>
</evidence>